<dbReference type="HOGENOM" id="CLU_2360306_0_0_1"/>
<reference evidence="1 2" key="1">
    <citation type="journal article" date="2011" name="PLoS Genet.">
        <title>Comparative genomic analysis of human fungal pathogens causing paracoccidioidomycosis.</title>
        <authorList>
            <person name="Desjardins C.A."/>
            <person name="Champion M.D."/>
            <person name="Holder J.W."/>
            <person name="Muszewska A."/>
            <person name="Goldberg J."/>
            <person name="Bailao A.M."/>
            <person name="Brigido M.M."/>
            <person name="Ferreira M.E."/>
            <person name="Garcia A.M."/>
            <person name="Grynberg M."/>
            <person name="Gujja S."/>
            <person name="Heiman D.I."/>
            <person name="Henn M.R."/>
            <person name="Kodira C.D."/>
            <person name="Leon-Narvaez H."/>
            <person name="Longo L.V."/>
            <person name="Ma L.J."/>
            <person name="Malavazi I."/>
            <person name="Matsuo A.L."/>
            <person name="Morais F.V."/>
            <person name="Pereira M."/>
            <person name="Rodriguez-Brito S."/>
            <person name="Sakthikumar S."/>
            <person name="Salem-Izacc S.M."/>
            <person name="Sykes S.M."/>
            <person name="Teixeira M.M."/>
            <person name="Vallejo M.C."/>
            <person name="Walter M.E."/>
            <person name="Yandava C."/>
            <person name="Young S."/>
            <person name="Zeng Q."/>
            <person name="Zucker J."/>
            <person name="Felipe M.S."/>
            <person name="Goldman G.H."/>
            <person name="Haas B.J."/>
            <person name="McEwen J.G."/>
            <person name="Nino-Vega G."/>
            <person name="Puccia R."/>
            <person name="San-Blas G."/>
            <person name="Soares C.M."/>
            <person name="Birren B.W."/>
            <person name="Cuomo C.A."/>
        </authorList>
    </citation>
    <scope>NUCLEOTIDE SEQUENCE [LARGE SCALE GENOMIC DNA]</scope>
    <source>
        <strain evidence="1 2">Pb18</strain>
    </source>
</reference>
<evidence type="ECO:0000313" key="1">
    <source>
        <dbReference type="EMBL" id="KGM91687.1"/>
    </source>
</evidence>
<dbReference type="KEGG" id="pbn:PADG_12259"/>
<dbReference type="InterPro" id="IPR007497">
    <property type="entry name" value="SIMPL/DUF541"/>
</dbReference>
<dbReference type="EMBL" id="KN275966">
    <property type="protein sequence ID" value="KGM91687.1"/>
    <property type="molecule type" value="Genomic_DNA"/>
</dbReference>
<organism evidence="1 2">
    <name type="scientific">Paracoccidioides brasiliensis (strain Pb18)</name>
    <dbReference type="NCBI Taxonomy" id="502780"/>
    <lineage>
        <taxon>Eukaryota</taxon>
        <taxon>Fungi</taxon>
        <taxon>Dikarya</taxon>
        <taxon>Ascomycota</taxon>
        <taxon>Pezizomycotina</taxon>
        <taxon>Eurotiomycetes</taxon>
        <taxon>Eurotiomycetidae</taxon>
        <taxon>Onygenales</taxon>
        <taxon>Ajellomycetaceae</taxon>
        <taxon>Paracoccidioides</taxon>
    </lineage>
</organism>
<dbReference type="Proteomes" id="UP000001628">
    <property type="component" value="Unassembled WGS sequence"/>
</dbReference>
<keyword evidence="2" id="KW-1185">Reference proteome</keyword>
<dbReference type="Pfam" id="PF04402">
    <property type="entry name" value="SIMPL"/>
    <property type="match status" value="1"/>
</dbReference>
<protein>
    <submittedName>
        <fullName evidence="1">Uncharacterized protein</fullName>
    </submittedName>
</protein>
<dbReference type="AlphaFoldDB" id="A0A0A0HSR8"/>
<dbReference type="RefSeq" id="XP_010762641.1">
    <property type="nucleotide sequence ID" value="XM_010764339.1"/>
</dbReference>
<sequence length="96" mass="10285">MPFVEVERIDWRLTEETTRVLAKEAQKKALLDAIEKAAVYAEVAGRQVFSGGQGGGGGGGGTGSIDLEPQEIVLSSSIKTIFATTEWKKPISLSLY</sequence>
<dbReference type="InParanoid" id="A0A0A0HSR8"/>
<evidence type="ECO:0000313" key="2">
    <source>
        <dbReference type="Proteomes" id="UP000001628"/>
    </source>
</evidence>
<gene>
    <name evidence="1" type="ORF">PADG_12259</name>
</gene>
<proteinExistence type="predicted"/>
<name>A0A0A0HSR8_PARBD</name>
<dbReference type="GeneID" id="22588156"/>
<dbReference type="VEuPathDB" id="FungiDB:PADG_12259"/>
<accession>A0A0A0HSR8</accession>